<feature type="binding site" description="in other chain" evidence="8">
    <location>
        <begin position="37"/>
        <end position="40"/>
    </location>
    <ligand>
        <name>IMP</name>
        <dbReference type="ChEBI" id="CHEBI:58053"/>
        <note>ligand shared between dimeric partners</note>
    </ligand>
</feature>
<feature type="binding site" evidence="8">
    <location>
        <begin position="334"/>
        <end position="336"/>
    </location>
    <ligand>
        <name>GTP</name>
        <dbReference type="ChEBI" id="CHEBI:37565"/>
    </ligand>
</feature>
<dbReference type="GO" id="GO:0046040">
    <property type="term" value="P:IMP metabolic process"/>
    <property type="evidence" value="ECO:0007669"/>
    <property type="project" value="TreeGrafter"/>
</dbReference>
<keyword evidence="7 8" id="KW-0342">GTP-binding</keyword>
<feature type="binding site" description="in other chain" evidence="8">
    <location>
        <position position="306"/>
    </location>
    <ligand>
        <name>IMP</name>
        <dbReference type="ChEBI" id="CHEBI:58053"/>
        <note>ligand shared between dimeric partners</note>
    </ligand>
</feature>
<dbReference type="InterPro" id="IPR042111">
    <property type="entry name" value="Adenylosuccinate_synth_dom3"/>
</dbReference>
<feature type="compositionally biased region" description="Basic and acidic residues" evidence="9">
    <location>
        <begin position="289"/>
        <end position="299"/>
    </location>
</feature>
<dbReference type="GO" id="GO:0004019">
    <property type="term" value="F:adenylosuccinate synthase activity"/>
    <property type="evidence" value="ECO:0007669"/>
    <property type="project" value="UniProtKB-UniRule"/>
</dbReference>
<organism evidence="10 11">
    <name type="scientific">Candidatus Enterenecus faecium</name>
    <dbReference type="NCBI Taxonomy" id="2840780"/>
    <lineage>
        <taxon>Bacteria</taxon>
        <taxon>Bacillati</taxon>
        <taxon>Bacillota</taxon>
        <taxon>Clostridia</taxon>
        <taxon>Eubacteriales</taxon>
        <taxon>Candidatus Enterenecus</taxon>
    </lineage>
</organism>
<feature type="binding site" evidence="8">
    <location>
        <position position="12"/>
    </location>
    <ligand>
        <name>Mg(2+)</name>
        <dbReference type="ChEBI" id="CHEBI:18420"/>
    </ligand>
</feature>
<dbReference type="Gene3D" id="3.40.440.10">
    <property type="entry name" value="Adenylosuccinate Synthetase, subunit A, domain 1"/>
    <property type="match status" value="1"/>
</dbReference>
<dbReference type="AlphaFoldDB" id="A0A9D0YSJ9"/>
<feature type="binding site" evidence="8">
    <location>
        <position position="308"/>
    </location>
    <ligand>
        <name>GTP</name>
        <dbReference type="ChEBI" id="CHEBI:37565"/>
    </ligand>
</feature>
<evidence type="ECO:0000256" key="5">
    <source>
        <dbReference type="ARBA" id="ARBA00022755"/>
    </source>
</evidence>
<sequence length="429" mass="46856">MVKAIVGANWGDEGKGKITDMLAETSDVVIRFQGGANAGHTIINDYGRFALHILPSGIFYPHVTNIIGNGVALDVVKLVDELKSITDQGVPAPKLIISERAQLLMPYHVLQDSYEEERLGGKAFGSTKSGIAPFYSDKYAKIGIQVCDLFDEERLRDRLTRAVELKNVMFQHLYHKPALDVEALFQQLLECREMIRPYVGDAVTFVHEALAQGKTILLEGQLGSMKDPDLGIFPMTTSSHTLAGFGCVGAAVPPTAIKDVICVTKSYSSSVGSSSEPFVSEVTGEEGDELRRRGGDKGEFGATTGRPRRVGWFDAVATKYGCMVQGATQVALTCLDVLGYLDEIKVCVGYEIDGQVTDRFPTTPSLMRAKPVFETLPGWKSDVRGITDFEALPEQAKNYVKFLESHIGVPITIVSTGPKRHEIALRQPQ</sequence>
<dbReference type="GO" id="GO:0044208">
    <property type="term" value="P:'de novo' AMP biosynthetic process"/>
    <property type="evidence" value="ECO:0007669"/>
    <property type="project" value="UniProtKB-UniRule"/>
</dbReference>
<feature type="binding site" description="in other chain" evidence="8">
    <location>
        <position position="127"/>
    </location>
    <ligand>
        <name>IMP</name>
        <dbReference type="ChEBI" id="CHEBI:58053"/>
        <note>ligand shared between dimeric partners</note>
    </ligand>
</feature>
<comment type="caution">
    <text evidence="8">Lacks conserved residue(s) required for the propagation of feature annotation.</text>
</comment>
<keyword evidence="6 8" id="KW-0460">Magnesium</keyword>
<comment type="caution">
    <text evidence="10">The sequence shown here is derived from an EMBL/GenBank/DDBJ whole genome shotgun (WGS) entry which is preliminary data.</text>
</comment>
<dbReference type="Pfam" id="PF00709">
    <property type="entry name" value="Adenylsucc_synt"/>
    <property type="match status" value="1"/>
</dbReference>
<dbReference type="InterPro" id="IPR042109">
    <property type="entry name" value="Adenylosuccinate_synth_dom1"/>
</dbReference>
<evidence type="ECO:0000313" key="11">
    <source>
        <dbReference type="Proteomes" id="UP000886879"/>
    </source>
</evidence>
<reference evidence="10" key="1">
    <citation type="submission" date="2020-10" db="EMBL/GenBank/DDBJ databases">
        <authorList>
            <person name="Gilroy R."/>
        </authorList>
    </citation>
    <scope>NUCLEOTIDE SEQUENCE</scope>
    <source>
        <strain evidence="10">ChiGjej2B2-12916</strain>
    </source>
</reference>
<feature type="compositionally biased region" description="Low complexity" evidence="9">
    <location>
        <begin position="271"/>
        <end position="282"/>
    </location>
</feature>
<dbReference type="GO" id="GO:0005737">
    <property type="term" value="C:cytoplasm"/>
    <property type="evidence" value="ECO:0007669"/>
    <property type="project" value="UniProtKB-SubCell"/>
</dbReference>
<dbReference type="FunFam" id="1.10.300.10:FF:000001">
    <property type="entry name" value="Adenylosuccinate synthetase"/>
    <property type="match status" value="1"/>
</dbReference>
<dbReference type="SMART" id="SM00788">
    <property type="entry name" value="Adenylsucc_synt"/>
    <property type="match status" value="1"/>
</dbReference>
<protein>
    <recommendedName>
        <fullName evidence="8">Adenylosuccinate synthetase</fullName>
        <shortName evidence="8">AMPSase</shortName>
        <shortName evidence="8">AdSS</shortName>
        <ecNumber evidence="8">6.3.4.4</ecNumber>
    </recommendedName>
    <alternativeName>
        <fullName evidence="8">IMP--aspartate ligase</fullName>
    </alternativeName>
</protein>
<dbReference type="HAMAP" id="MF_00011">
    <property type="entry name" value="Adenylosucc_synth"/>
    <property type="match status" value="1"/>
</dbReference>
<feature type="region of interest" description="Disordered" evidence="9">
    <location>
        <begin position="271"/>
        <end position="301"/>
    </location>
</feature>
<dbReference type="InterPro" id="IPR001114">
    <property type="entry name" value="Adenylosuccinate_synthetase"/>
</dbReference>
<dbReference type="CDD" id="cd03108">
    <property type="entry name" value="AdSS"/>
    <property type="match status" value="1"/>
</dbReference>
<comment type="subunit">
    <text evidence="1 8">Homodimer.</text>
</comment>
<dbReference type="EC" id="6.3.4.4" evidence="8"/>
<gene>
    <name evidence="8" type="primary">purA</name>
    <name evidence="10" type="ORF">IAD31_07670</name>
</gene>
<evidence type="ECO:0000256" key="1">
    <source>
        <dbReference type="ARBA" id="ARBA00011738"/>
    </source>
</evidence>
<dbReference type="PANTHER" id="PTHR11846:SF0">
    <property type="entry name" value="ADENYLOSUCCINATE SYNTHETASE"/>
    <property type="match status" value="1"/>
</dbReference>
<reference evidence="10" key="2">
    <citation type="journal article" date="2021" name="PeerJ">
        <title>Extensive microbial diversity within the chicken gut microbiome revealed by metagenomics and culture.</title>
        <authorList>
            <person name="Gilroy R."/>
            <person name="Ravi A."/>
            <person name="Getino M."/>
            <person name="Pursley I."/>
            <person name="Horton D.L."/>
            <person name="Alikhan N.F."/>
            <person name="Baker D."/>
            <person name="Gharbi K."/>
            <person name="Hall N."/>
            <person name="Watson M."/>
            <person name="Adriaenssens E.M."/>
            <person name="Foster-Nyarko E."/>
            <person name="Jarju S."/>
            <person name="Secka A."/>
            <person name="Antonio M."/>
            <person name="Oren A."/>
            <person name="Chaudhuri R.R."/>
            <person name="La Ragione R."/>
            <person name="Hildebrand F."/>
            <person name="Pallen M.J."/>
        </authorList>
    </citation>
    <scope>NUCLEOTIDE SEQUENCE</scope>
    <source>
        <strain evidence="10">ChiGjej2B2-12916</strain>
    </source>
</reference>
<evidence type="ECO:0000313" key="10">
    <source>
        <dbReference type="EMBL" id="HIQ61451.1"/>
    </source>
</evidence>
<evidence type="ECO:0000256" key="7">
    <source>
        <dbReference type="ARBA" id="ARBA00023134"/>
    </source>
</evidence>
<accession>A0A9D0YSJ9</accession>
<evidence type="ECO:0000256" key="3">
    <source>
        <dbReference type="ARBA" id="ARBA00022723"/>
    </source>
</evidence>
<dbReference type="EMBL" id="DVFO01000085">
    <property type="protein sequence ID" value="HIQ61451.1"/>
    <property type="molecule type" value="Genomic_DNA"/>
</dbReference>
<feature type="binding site" description="in other chain" evidence="8">
    <location>
        <position position="237"/>
    </location>
    <ligand>
        <name>IMP</name>
        <dbReference type="ChEBI" id="CHEBI:58053"/>
        <note>ligand shared between dimeric partners</note>
    </ligand>
</feature>
<feature type="binding site" evidence="8">
    <location>
        <position position="141"/>
    </location>
    <ligand>
        <name>IMP</name>
        <dbReference type="ChEBI" id="CHEBI:58053"/>
        <note>ligand shared between dimeric partners</note>
    </ligand>
</feature>
<evidence type="ECO:0000256" key="2">
    <source>
        <dbReference type="ARBA" id="ARBA00022598"/>
    </source>
</evidence>
<evidence type="ECO:0000256" key="9">
    <source>
        <dbReference type="SAM" id="MobiDB-lite"/>
    </source>
</evidence>
<feature type="binding site" evidence="8">
    <location>
        <begin position="302"/>
        <end position="308"/>
    </location>
    <ligand>
        <name>substrate</name>
    </ligand>
</feature>
<keyword evidence="3 8" id="KW-0479">Metal-binding</keyword>
<dbReference type="SUPFAM" id="SSF52540">
    <property type="entry name" value="P-loop containing nucleoside triphosphate hydrolases"/>
    <property type="match status" value="1"/>
</dbReference>
<dbReference type="GO" id="GO:0005525">
    <property type="term" value="F:GTP binding"/>
    <property type="evidence" value="ECO:0007669"/>
    <property type="project" value="UniProtKB-UniRule"/>
</dbReference>
<comment type="subcellular location">
    <subcellularLocation>
        <location evidence="8">Cytoplasm</location>
    </subcellularLocation>
</comment>
<evidence type="ECO:0000256" key="6">
    <source>
        <dbReference type="ARBA" id="ARBA00022842"/>
    </source>
</evidence>
<dbReference type="FunFam" id="3.90.170.10:FF:000001">
    <property type="entry name" value="Adenylosuccinate synthetase"/>
    <property type="match status" value="1"/>
</dbReference>
<dbReference type="Proteomes" id="UP000886879">
    <property type="component" value="Unassembled WGS sequence"/>
</dbReference>
<evidence type="ECO:0000256" key="4">
    <source>
        <dbReference type="ARBA" id="ARBA00022741"/>
    </source>
</evidence>
<feature type="binding site" evidence="8">
    <location>
        <begin position="39"/>
        <end position="41"/>
    </location>
    <ligand>
        <name>GTP</name>
        <dbReference type="ChEBI" id="CHEBI:37565"/>
    </ligand>
</feature>
<feature type="binding site" description="in other chain" evidence="8">
    <location>
        <begin position="12"/>
        <end position="15"/>
    </location>
    <ligand>
        <name>IMP</name>
        <dbReference type="ChEBI" id="CHEBI:58053"/>
        <note>ligand shared between dimeric partners</note>
    </ligand>
</feature>
<dbReference type="InterPro" id="IPR042110">
    <property type="entry name" value="Adenylosuccinate_synth_dom2"/>
</dbReference>
<dbReference type="Gene3D" id="3.90.170.10">
    <property type="entry name" value="Adenylosuccinate Synthetase, subunit A, domain 3"/>
    <property type="match status" value="1"/>
</dbReference>
<feature type="active site" description="Proton donor" evidence="8">
    <location>
        <position position="40"/>
    </location>
</feature>
<name>A0A9D0YSJ9_9FIRM</name>
<dbReference type="GO" id="GO:0000287">
    <property type="term" value="F:magnesium ion binding"/>
    <property type="evidence" value="ECO:0007669"/>
    <property type="project" value="UniProtKB-UniRule"/>
</dbReference>
<keyword evidence="8" id="KW-0963">Cytoplasm</keyword>
<keyword evidence="4 8" id="KW-0547">Nucleotide-binding</keyword>
<proteinExistence type="inferred from homology"/>
<feature type="binding site" evidence="8">
    <location>
        <position position="39"/>
    </location>
    <ligand>
        <name>Mg(2+)</name>
        <dbReference type="ChEBI" id="CHEBI:18420"/>
    </ligand>
</feature>
<dbReference type="NCBIfam" id="TIGR00184">
    <property type="entry name" value="purA"/>
    <property type="match status" value="1"/>
</dbReference>
<feature type="binding site" evidence="8">
    <location>
        <begin position="11"/>
        <end position="17"/>
    </location>
    <ligand>
        <name>GTP</name>
        <dbReference type="ChEBI" id="CHEBI:37565"/>
    </ligand>
</feature>
<comment type="cofactor">
    <cofactor evidence="8">
        <name>Mg(2+)</name>
        <dbReference type="ChEBI" id="CHEBI:18420"/>
    </cofactor>
    <text evidence="8">Binds 1 Mg(2+) ion per subunit.</text>
</comment>
<evidence type="ECO:0000256" key="8">
    <source>
        <dbReference type="HAMAP-Rule" id="MF_00011"/>
    </source>
</evidence>
<dbReference type="NCBIfam" id="NF002223">
    <property type="entry name" value="PRK01117.1"/>
    <property type="match status" value="1"/>
</dbReference>
<feature type="binding site" evidence="8">
    <location>
        <begin position="415"/>
        <end position="417"/>
    </location>
    <ligand>
        <name>GTP</name>
        <dbReference type="ChEBI" id="CHEBI:37565"/>
    </ligand>
</feature>
<dbReference type="Gene3D" id="1.10.300.10">
    <property type="entry name" value="Adenylosuccinate Synthetase, subunit A, domain 2"/>
    <property type="match status" value="1"/>
</dbReference>
<comment type="pathway">
    <text evidence="8">Purine metabolism; AMP biosynthesis via de novo pathway; AMP from IMP: step 1/2.</text>
</comment>
<dbReference type="PANTHER" id="PTHR11846">
    <property type="entry name" value="ADENYLOSUCCINATE SYNTHETASE"/>
    <property type="match status" value="1"/>
</dbReference>
<keyword evidence="5 8" id="KW-0658">Purine biosynthesis</keyword>
<feature type="active site" description="Proton acceptor" evidence="8">
    <location>
        <position position="12"/>
    </location>
</feature>
<keyword evidence="2 8" id="KW-0436">Ligase</keyword>
<comment type="catalytic activity">
    <reaction evidence="8">
        <text>IMP + L-aspartate + GTP = N(6)-(1,2-dicarboxyethyl)-AMP + GDP + phosphate + 2 H(+)</text>
        <dbReference type="Rhea" id="RHEA:15753"/>
        <dbReference type="ChEBI" id="CHEBI:15378"/>
        <dbReference type="ChEBI" id="CHEBI:29991"/>
        <dbReference type="ChEBI" id="CHEBI:37565"/>
        <dbReference type="ChEBI" id="CHEBI:43474"/>
        <dbReference type="ChEBI" id="CHEBI:57567"/>
        <dbReference type="ChEBI" id="CHEBI:58053"/>
        <dbReference type="ChEBI" id="CHEBI:58189"/>
        <dbReference type="EC" id="6.3.4.4"/>
    </reaction>
</comment>
<comment type="function">
    <text evidence="8">Plays an important role in the de novo pathway of purine nucleotide biosynthesis. Catalyzes the first committed step in the biosynthesis of AMP from IMP.</text>
</comment>
<dbReference type="InterPro" id="IPR027417">
    <property type="entry name" value="P-loop_NTPase"/>
</dbReference>
<comment type="similarity">
    <text evidence="8">Belongs to the adenylosuccinate synthetase family.</text>
</comment>